<dbReference type="InterPro" id="IPR050952">
    <property type="entry name" value="TRIM-NHL_E3_ligases"/>
</dbReference>
<dbReference type="Gene3D" id="2.60.40.10">
    <property type="entry name" value="Immunoglobulins"/>
    <property type="match status" value="1"/>
</dbReference>
<feature type="domain" description="Fibronectin type-III" evidence="3">
    <location>
        <begin position="26"/>
        <end position="119"/>
    </location>
</feature>
<accession>A0ABY3WTT3</accession>
<organism evidence="4 5">
    <name type="scientific">Streptomyces formicae</name>
    <dbReference type="NCBI Taxonomy" id="1616117"/>
    <lineage>
        <taxon>Bacteria</taxon>
        <taxon>Bacillati</taxon>
        <taxon>Actinomycetota</taxon>
        <taxon>Actinomycetes</taxon>
        <taxon>Kitasatosporales</taxon>
        <taxon>Streptomycetaceae</taxon>
        <taxon>Streptomyces</taxon>
    </lineage>
</organism>
<dbReference type="Gene3D" id="2.40.10.500">
    <property type="match status" value="3"/>
</dbReference>
<dbReference type="InterPro" id="IPR036116">
    <property type="entry name" value="FN3_sf"/>
</dbReference>
<dbReference type="EMBL" id="CP071872">
    <property type="protein sequence ID" value="UNM13193.1"/>
    <property type="molecule type" value="Genomic_DNA"/>
</dbReference>
<dbReference type="CDD" id="cd05819">
    <property type="entry name" value="NHL"/>
    <property type="match status" value="1"/>
</dbReference>
<keyword evidence="1" id="KW-0326">Glycosidase</keyword>
<keyword evidence="1" id="KW-0378">Hydrolase</keyword>
<gene>
    <name evidence="4" type="ORF">J4032_18365</name>
</gene>
<dbReference type="Proteomes" id="UP000828924">
    <property type="component" value="Chromosome"/>
</dbReference>
<dbReference type="SUPFAM" id="SSF49265">
    <property type="entry name" value="Fibronectin type III"/>
    <property type="match status" value="1"/>
</dbReference>
<name>A0ABY3WTT3_9ACTN</name>
<evidence type="ECO:0000256" key="2">
    <source>
        <dbReference type="ARBA" id="ARBA00023326"/>
    </source>
</evidence>
<dbReference type="SUPFAM" id="SSF63825">
    <property type="entry name" value="YWTD domain"/>
    <property type="match status" value="1"/>
</dbReference>
<dbReference type="RefSeq" id="WP_242331909.1">
    <property type="nucleotide sequence ID" value="NZ_CP071872.1"/>
</dbReference>
<protein>
    <submittedName>
        <fullName evidence="4">NHL repeat-containing protein</fullName>
    </submittedName>
</protein>
<evidence type="ECO:0000313" key="4">
    <source>
        <dbReference type="EMBL" id="UNM13193.1"/>
    </source>
</evidence>
<keyword evidence="2" id="KW-0119">Carbohydrate metabolism</keyword>
<dbReference type="PROSITE" id="PS50853">
    <property type="entry name" value="FN3"/>
    <property type="match status" value="1"/>
</dbReference>
<keyword evidence="5" id="KW-1185">Reference proteome</keyword>
<evidence type="ECO:0000313" key="5">
    <source>
        <dbReference type="Proteomes" id="UP000828924"/>
    </source>
</evidence>
<dbReference type="InterPro" id="IPR003961">
    <property type="entry name" value="FN3_dom"/>
</dbReference>
<dbReference type="PANTHER" id="PTHR24104">
    <property type="entry name" value="E3 UBIQUITIN-PROTEIN LIGASE NHLRC1-RELATED"/>
    <property type="match status" value="1"/>
</dbReference>
<sequence>MPEPQPIVTTATGTGGDIRIILESGKVSPPTNLAVGADRKTLSWTAPSSSAADENIAYQLTYTSATDFHKHDTNSPDTTALIPPALREARYNVAIRTTKNGNFSDTSTILPIIGGLPNSVGSVSGGSNLTNVTVNDKWLYITDNNNNRVVRIEKDAKTNITANADYNVATGLNNPWGATVDGKWLYIADTYTNRVVKVEKDAKTNITASTAYEVTTGLNKPRSIVVDDTWLYITDYENGRVVRIDKDAKNISVTGSDYNVATGLKNPWGLAVDGKWLYITSDYNRVVRVEKDAKTNITGSDYNVATGLKNPSGLAVDGKWLYIAETSNNRVVRVEKDGKNISVTASDVFSTDLSYPGGVVVDSTWLYISSPSELKRFPLGWAKAN</sequence>
<keyword evidence="2" id="KW-0624">Polysaccharide degradation</keyword>
<reference evidence="4 5" key="1">
    <citation type="submission" date="2021-03" db="EMBL/GenBank/DDBJ databases">
        <title>Complete genome of Streptomyces formicae strain 1H-GS9 (DSM 100524).</title>
        <authorList>
            <person name="Atanasov K.E."/>
            <person name="Altabella T."/>
            <person name="Ferrer A."/>
        </authorList>
    </citation>
    <scope>NUCLEOTIDE SEQUENCE [LARGE SCALE GENOMIC DNA]</scope>
    <source>
        <strain evidence="4 5">1H-GS9</strain>
    </source>
</reference>
<proteinExistence type="predicted"/>
<dbReference type="PANTHER" id="PTHR24104:SF25">
    <property type="entry name" value="PROTEIN LIN-41"/>
    <property type="match status" value="1"/>
</dbReference>
<evidence type="ECO:0000259" key="3">
    <source>
        <dbReference type="PROSITE" id="PS50853"/>
    </source>
</evidence>
<dbReference type="InterPro" id="IPR013783">
    <property type="entry name" value="Ig-like_fold"/>
</dbReference>
<evidence type="ECO:0000256" key="1">
    <source>
        <dbReference type="ARBA" id="ARBA00023295"/>
    </source>
</evidence>